<feature type="transmembrane region" description="Helical" evidence="6">
    <location>
        <begin position="405"/>
        <end position="425"/>
    </location>
</feature>
<dbReference type="Pfam" id="PF00083">
    <property type="entry name" value="Sugar_tr"/>
    <property type="match status" value="2"/>
</dbReference>
<dbReference type="EMBL" id="KB008070">
    <property type="protein sequence ID" value="ELR14153.1"/>
    <property type="molecule type" value="Genomic_DNA"/>
</dbReference>
<dbReference type="OMA" id="DKMWRVV"/>
<evidence type="ECO:0000256" key="1">
    <source>
        <dbReference type="ARBA" id="ARBA00004141"/>
    </source>
</evidence>
<dbReference type="GO" id="GO:0022857">
    <property type="term" value="F:transmembrane transporter activity"/>
    <property type="evidence" value="ECO:0007669"/>
    <property type="project" value="InterPro"/>
</dbReference>
<feature type="transmembrane region" description="Helical" evidence="6">
    <location>
        <begin position="366"/>
        <end position="384"/>
    </location>
</feature>
<feature type="domain" description="Major facilitator superfamily (MFS) profile" evidence="7">
    <location>
        <begin position="1"/>
        <end position="459"/>
    </location>
</feature>
<accession>L8GN39</accession>
<evidence type="ECO:0000313" key="8">
    <source>
        <dbReference type="EMBL" id="ELR14153.1"/>
    </source>
</evidence>
<evidence type="ECO:0000313" key="9">
    <source>
        <dbReference type="Proteomes" id="UP000011083"/>
    </source>
</evidence>
<evidence type="ECO:0000256" key="2">
    <source>
        <dbReference type="ARBA" id="ARBA00022692"/>
    </source>
</evidence>
<dbReference type="PROSITE" id="PS50850">
    <property type="entry name" value="MFS"/>
    <property type="match status" value="1"/>
</dbReference>
<dbReference type="GO" id="GO:0016020">
    <property type="term" value="C:membrane"/>
    <property type="evidence" value="ECO:0007669"/>
    <property type="project" value="UniProtKB-SubCell"/>
</dbReference>
<proteinExistence type="predicted"/>
<keyword evidence="3 6" id="KW-1133">Transmembrane helix</keyword>
<feature type="transmembrane region" description="Helical" evidence="6">
    <location>
        <begin position="76"/>
        <end position="99"/>
    </location>
</feature>
<feature type="transmembrane region" description="Helical" evidence="6">
    <location>
        <begin position="206"/>
        <end position="225"/>
    </location>
</feature>
<dbReference type="RefSeq" id="XP_004336166.1">
    <property type="nucleotide sequence ID" value="XM_004336118.1"/>
</dbReference>
<feature type="transmembrane region" description="Helical" evidence="6">
    <location>
        <begin position="135"/>
        <end position="154"/>
    </location>
</feature>
<dbReference type="AlphaFoldDB" id="L8GN39"/>
<feature type="transmembrane region" description="Helical" evidence="6">
    <location>
        <begin position="111"/>
        <end position="129"/>
    </location>
</feature>
<evidence type="ECO:0000256" key="4">
    <source>
        <dbReference type="ARBA" id="ARBA00023136"/>
    </source>
</evidence>
<dbReference type="GeneID" id="14914728"/>
<keyword evidence="4 6" id="KW-0472">Membrane</keyword>
<name>L8GN39_ACACF</name>
<keyword evidence="2 6" id="KW-0812">Transmembrane</keyword>
<dbReference type="PANTHER" id="PTHR24064">
    <property type="entry name" value="SOLUTE CARRIER FAMILY 22 MEMBER"/>
    <property type="match status" value="1"/>
</dbReference>
<dbReference type="STRING" id="1257118.L8GN39"/>
<dbReference type="InterPro" id="IPR036259">
    <property type="entry name" value="MFS_trans_sf"/>
</dbReference>
<dbReference type="SUPFAM" id="SSF103473">
    <property type="entry name" value="MFS general substrate transporter"/>
    <property type="match status" value="1"/>
</dbReference>
<feature type="compositionally biased region" description="Acidic residues" evidence="5">
    <location>
        <begin position="16"/>
        <end position="33"/>
    </location>
</feature>
<keyword evidence="9" id="KW-1185">Reference proteome</keyword>
<evidence type="ECO:0000256" key="3">
    <source>
        <dbReference type="ARBA" id="ARBA00022989"/>
    </source>
</evidence>
<dbReference type="Gene3D" id="1.20.1250.20">
    <property type="entry name" value="MFS general substrate transporter like domains"/>
    <property type="match status" value="1"/>
</dbReference>
<dbReference type="InterPro" id="IPR020846">
    <property type="entry name" value="MFS_dom"/>
</dbReference>
<dbReference type="VEuPathDB" id="AmoebaDB:ACA1_131460"/>
<feature type="region of interest" description="Disordered" evidence="5">
    <location>
        <begin position="1"/>
        <end position="33"/>
    </location>
</feature>
<dbReference type="Proteomes" id="UP000011083">
    <property type="component" value="Unassembled WGS sequence"/>
</dbReference>
<evidence type="ECO:0000256" key="5">
    <source>
        <dbReference type="SAM" id="MobiDB-lite"/>
    </source>
</evidence>
<feature type="transmembrane region" description="Helical" evidence="6">
    <location>
        <begin position="175"/>
        <end position="200"/>
    </location>
</feature>
<feature type="transmembrane region" description="Helical" evidence="6">
    <location>
        <begin position="431"/>
        <end position="455"/>
    </location>
</feature>
<feature type="compositionally biased region" description="Basic and acidic residues" evidence="5">
    <location>
        <begin position="1"/>
        <end position="15"/>
    </location>
</feature>
<feature type="transmembrane region" description="Helical" evidence="6">
    <location>
        <begin position="257"/>
        <end position="277"/>
    </location>
</feature>
<gene>
    <name evidence="8" type="ORF">ACA1_131460</name>
</gene>
<dbReference type="InterPro" id="IPR005829">
    <property type="entry name" value="Sugar_transporter_CS"/>
</dbReference>
<evidence type="ECO:0000259" key="7">
    <source>
        <dbReference type="PROSITE" id="PS50850"/>
    </source>
</evidence>
<dbReference type="PROSITE" id="PS00217">
    <property type="entry name" value="SUGAR_TRANSPORT_2"/>
    <property type="match status" value="1"/>
</dbReference>
<feature type="transmembrane region" description="Helical" evidence="6">
    <location>
        <begin position="313"/>
        <end position="331"/>
    </location>
</feature>
<dbReference type="KEGG" id="acan:ACA1_131460"/>
<comment type="subcellular location">
    <subcellularLocation>
        <location evidence="1">Membrane</location>
        <topology evidence="1">Multi-pass membrane protein</topology>
    </subcellularLocation>
</comment>
<reference evidence="8 9" key="1">
    <citation type="journal article" date="2013" name="Genome Biol.">
        <title>Genome of Acanthamoeba castellanii highlights extensive lateral gene transfer and early evolution of tyrosine kinase signaling.</title>
        <authorList>
            <person name="Clarke M."/>
            <person name="Lohan A.J."/>
            <person name="Liu B."/>
            <person name="Lagkouvardos I."/>
            <person name="Roy S."/>
            <person name="Zafar N."/>
            <person name="Bertelli C."/>
            <person name="Schilde C."/>
            <person name="Kianianmomeni A."/>
            <person name="Burglin T.R."/>
            <person name="Frech C."/>
            <person name="Turcotte B."/>
            <person name="Kopec K.O."/>
            <person name="Synnott J.M."/>
            <person name="Choo C."/>
            <person name="Paponov I."/>
            <person name="Finkler A."/>
            <person name="Soon Heng Tan C."/>
            <person name="Hutchins A.P."/>
            <person name="Weinmeier T."/>
            <person name="Rattei T."/>
            <person name="Chu J.S."/>
            <person name="Gimenez G."/>
            <person name="Irimia M."/>
            <person name="Rigden D.J."/>
            <person name="Fitzpatrick D.A."/>
            <person name="Lorenzo-Morales J."/>
            <person name="Bateman A."/>
            <person name="Chiu C.H."/>
            <person name="Tang P."/>
            <person name="Hegemann P."/>
            <person name="Fromm H."/>
            <person name="Raoult D."/>
            <person name="Greub G."/>
            <person name="Miranda-Saavedra D."/>
            <person name="Chen N."/>
            <person name="Nash P."/>
            <person name="Ginger M.L."/>
            <person name="Horn M."/>
            <person name="Schaap P."/>
            <person name="Caler L."/>
            <person name="Loftus B."/>
        </authorList>
    </citation>
    <scope>NUCLEOTIDE SEQUENCE [LARGE SCALE GENOMIC DNA]</scope>
    <source>
        <strain evidence="8 9">Neff</strain>
    </source>
</reference>
<organism evidence="8 9">
    <name type="scientific">Acanthamoeba castellanii (strain ATCC 30010 / Neff)</name>
    <dbReference type="NCBI Taxonomy" id="1257118"/>
    <lineage>
        <taxon>Eukaryota</taxon>
        <taxon>Amoebozoa</taxon>
        <taxon>Discosea</taxon>
        <taxon>Longamoebia</taxon>
        <taxon>Centramoebida</taxon>
        <taxon>Acanthamoebidae</taxon>
        <taxon>Acanthamoeba</taxon>
    </lineage>
</organism>
<protein>
    <submittedName>
        <fullName evidence="8">Transporter, major facilitator superfamily superfamily protein</fullName>
    </submittedName>
</protein>
<evidence type="ECO:0000256" key="6">
    <source>
        <dbReference type="SAM" id="Phobius"/>
    </source>
</evidence>
<sequence>MQLRRTDDANAKDGEWGEEVAAGEEEEEEDYEGDVDFGAREGVMRPATGDTALEFDWKSALHKAGVSGVGFLSDAYDLYACGWISSAVLVGALFGQIGFGFIADKIGRKKGFVATLSLVILGTLASALAFPVGPISIAAVLAVLRFVLGIGIGGEYPLSATITAESAETSSRGRLTAAVFSMQGVGALTAAVVSWAALQLLSDLDLAWRVCIAFGAVPGLLTFYFRLTMHETQRFEIAAAQGGGAPAASRWALLRRYWRRLVGTAGTWFLLDITFYANGLFSAQVLEMSGIGGSGSKSGQPPTLDELITISRFNIILALAAVPGYWTAVYLIETRLGRKSLQVLGFLLMAILYCVMAVAFEGIKSMYGVFVTLYALSFFFTNAGPNTTTYVLAAESFPTEVRATLHGISAAAGKLGAALGAVVMANVLEAWGLRVVFLVCGVVASLGAVVTIACIDETVGKSLEQINAPPVEIELQQFSSVPTHIIGSDDDDDDQL</sequence>
<dbReference type="InterPro" id="IPR005828">
    <property type="entry name" value="MFS_sugar_transport-like"/>
</dbReference>
<feature type="transmembrane region" description="Helical" evidence="6">
    <location>
        <begin position="343"/>
        <end position="360"/>
    </location>
</feature>
<dbReference type="OrthoDB" id="433512at2759"/>